<dbReference type="AlphaFoldDB" id="A0A1G7DRL0"/>
<evidence type="ECO:0000256" key="5">
    <source>
        <dbReference type="SAM" id="MobiDB-lite"/>
    </source>
</evidence>
<dbReference type="GO" id="GO:0032259">
    <property type="term" value="P:methylation"/>
    <property type="evidence" value="ECO:0007669"/>
    <property type="project" value="UniProtKB-KW"/>
</dbReference>
<organism evidence="6 7">
    <name type="scientific">Ruegeria marina</name>
    <dbReference type="NCBI Taxonomy" id="639004"/>
    <lineage>
        <taxon>Bacteria</taxon>
        <taxon>Pseudomonadati</taxon>
        <taxon>Pseudomonadota</taxon>
        <taxon>Alphaproteobacteria</taxon>
        <taxon>Rhodobacterales</taxon>
        <taxon>Roseobacteraceae</taxon>
        <taxon>Ruegeria</taxon>
    </lineage>
</organism>
<dbReference type="GO" id="GO:0008168">
    <property type="term" value="F:methyltransferase activity"/>
    <property type="evidence" value="ECO:0007669"/>
    <property type="project" value="UniProtKB-KW"/>
</dbReference>
<dbReference type="STRING" id="639004.SAMN04488239_12222"/>
<sequence>MARSGRKRGRRSGVSPLPQEAAHQWSITAERRVILSEDQVADIHQRTLRFLQDSGMKVQSARARQILRGAGADVDDAGEMVRMDPALVEQLLSTAPSGFELHSRTPARSLYIGGDKVAFMSVASAPNASDLKGGRRPGNYEDFQNLLRLSQQLNVVNAFGGNPVEPTDLPVATRHLNCNFDFLTLTDKPFRLYAIGATRIEDGLEMNRIAQRLSEVDLETRPVAITNVNINSPLLIDEAMLDGLIAMSSRNQPVIITPFTLAGAMAPVSLAGALLQQNIEAVMGIAITQAVRPGAPVLYGCFTSNVDMKSGAPAFGTPENVRAIIAGGQMARFYNMPFRASNANASNAMDAQAAYESLFSLQAAIDGQAHLVQHAIGWLEGGLTASFEKMVLDAELIQSLMLSHTPIDTAEAEYGLDAMREVGPGGHFFGTQHTLERYETAFYAPILSDWRNFGAWTEGGAPDAFARAAQISDGLLQAYTEPALDPDIRDELAAFVAKRTEEGGALDA</sequence>
<dbReference type="Proteomes" id="UP000199628">
    <property type="component" value="Unassembled WGS sequence"/>
</dbReference>
<feature type="region of interest" description="Disordered" evidence="5">
    <location>
        <begin position="1"/>
        <end position="22"/>
    </location>
</feature>
<dbReference type="PIRSF" id="PIRSF037567">
    <property type="entry name" value="MTTB_MeTrfase"/>
    <property type="match status" value="1"/>
</dbReference>
<evidence type="ECO:0000256" key="3">
    <source>
        <dbReference type="ARBA" id="ARBA00022679"/>
    </source>
</evidence>
<evidence type="ECO:0000313" key="7">
    <source>
        <dbReference type="Proteomes" id="UP000199628"/>
    </source>
</evidence>
<dbReference type="InterPro" id="IPR038601">
    <property type="entry name" value="MttB-like_sf"/>
</dbReference>
<reference evidence="7" key="1">
    <citation type="submission" date="2016-10" db="EMBL/GenBank/DDBJ databases">
        <authorList>
            <person name="Varghese N."/>
            <person name="Submissions S."/>
        </authorList>
    </citation>
    <scope>NUCLEOTIDE SEQUENCE [LARGE SCALE GENOMIC DNA]</scope>
    <source>
        <strain evidence="7">CGMCC 1.9108</strain>
    </source>
</reference>
<dbReference type="Gene3D" id="3.20.20.480">
    <property type="entry name" value="Trimethylamine methyltransferase-like"/>
    <property type="match status" value="1"/>
</dbReference>
<gene>
    <name evidence="6" type="ORF">SAMN04488239_12222</name>
</gene>
<dbReference type="InterPro" id="IPR010426">
    <property type="entry name" value="MTTB_MeTrfase"/>
</dbReference>
<evidence type="ECO:0000313" key="6">
    <source>
        <dbReference type="EMBL" id="SDE54121.1"/>
    </source>
</evidence>
<comment type="similarity">
    <text evidence="1 4">Belongs to the trimethylamine methyltransferase family.</text>
</comment>
<name>A0A1G7DRL0_9RHOB</name>
<dbReference type="EMBL" id="FMZV01000022">
    <property type="protein sequence ID" value="SDE54121.1"/>
    <property type="molecule type" value="Genomic_DNA"/>
</dbReference>
<dbReference type="GO" id="GO:0015948">
    <property type="term" value="P:methanogenesis"/>
    <property type="evidence" value="ECO:0007669"/>
    <property type="project" value="UniProtKB-UniRule"/>
</dbReference>
<dbReference type="Pfam" id="PF06253">
    <property type="entry name" value="MTTB"/>
    <property type="match status" value="1"/>
</dbReference>
<proteinExistence type="inferred from homology"/>
<evidence type="ECO:0000256" key="2">
    <source>
        <dbReference type="ARBA" id="ARBA00022603"/>
    </source>
</evidence>
<keyword evidence="3 4" id="KW-0808">Transferase</keyword>
<dbReference type="EC" id="2.1.1.-" evidence="4"/>
<feature type="compositionally biased region" description="Basic residues" evidence="5">
    <location>
        <begin position="1"/>
        <end position="11"/>
    </location>
</feature>
<keyword evidence="2 6" id="KW-0489">Methyltransferase</keyword>
<keyword evidence="7" id="KW-1185">Reference proteome</keyword>
<protein>
    <recommendedName>
        <fullName evidence="4">Methyltransferase</fullName>
        <ecNumber evidence="4">2.1.1.-</ecNumber>
    </recommendedName>
</protein>
<evidence type="ECO:0000256" key="4">
    <source>
        <dbReference type="PIRNR" id="PIRNR037567"/>
    </source>
</evidence>
<accession>A0A1G7DRL0</accession>
<evidence type="ECO:0000256" key="1">
    <source>
        <dbReference type="ARBA" id="ARBA00007137"/>
    </source>
</evidence>